<reference evidence="2" key="1">
    <citation type="journal article" date="2012" name="Proc. Natl. Acad. Sci. U.S.A.">
        <title>Antigenic diversity is generated by distinct evolutionary mechanisms in African trypanosome species.</title>
        <authorList>
            <person name="Jackson A.P."/>
            <person name="Berry A."/>
            <person name="Aslett M."/>
            <person name="Allison H.C."/>
            <person name="Burton P."/>
            <person name="Vavrova-Anderson J."/>
            <person name="Brown R."/>
            <person name="Browne H."/>
            <person name="Corton N."/>
            <person name="Hauser H."/>
            <person name="Gamble J."/>
            <person name="Gilderthorp R."/>
            <person name="Marcello L."/>
            <person name="McQuillan J."/>
            <person name="Otto T.D."/>
            <person name="Quail M.A."/>
            <person name="Sanders M.J."/>
            <person name="van Tonder A."/>
            <person name="Ginger M.L."/>
            <person name="Field M.C."/>
            <person name="Barry J.D."/>
            <person name="Hertz-Fowler C."/>
            <person name="Berriman M."/>
        </authorList>
    </citation>
    <scope>NUCLEOTIDE SEQUENCE</scope>
    <source>
        <strain evidence="2">Y486</strain>
    </source>
</reference>
<dbReference type="AlphaFoldDB" id="G0UCU7"/>
<feature type="region of interest" description="Disordered" evidence="1">
    <location>
        <begin position="25"/>
        <end position="44"/>
    </location>
</feature>
<organism evidence="2">
    <name type="scientific">Trypanosoma vivax (strain Y486)</name>
    <dbReference type="NCBI Taxonomy" id="1055687"/>
    <lineage>
        <taxon>Eukaryota</taxon>
        <taxon>Discoba</taxon>
        <taxon>Euglenozoa</taxon>
        <taxon>Kinetoplastea</taxon>
        <taxon>Metakinetoplastina</taxon>
        <taxon>Trypanosomatida</taxon>
        <taxon>Trypanosomatidae</taxon>
        <taxon>Trypanosoma</taxon>
        <taxon>Duttonella</taxon>
    </lineage>
</organism>
<name>G0UCU7_TRYVY</name>
<dbReference type="EMBL" id="HE573027">
    <property type="protein sequence ID" value="CCC53657.1"/>
    <property type="molecule type" value="Genomic_DNA"/>
</dbReference>
<evidence type="ECO:0000313" key="2">
    <source>
        <dbReference type="EMBL" id="CCC53657.1"/>
    </source>
</evidence>
<proteinExistence type="predicted"/>
<dbReference type="VEuPathDB" id="TriTrypDB:TvY486_1111410"/>
<protein>
    <submittedName>
        <fullName evidence="2">Uncharacterized protein</fullName>
    </submittedName>
</protein>
<evidence type="ECO:0000256" key="1">
    <source>
        <dbReference type="SAM" id="MobiDB-lite"/>
    </source>
</evidence>
<sequence length="207" mass="22876">MGGKNKNFLCAALVNKREGDGLKFSRTGAPRIAKPRPSSLMGRGDGGCNLPKGVRLFSSFFVTPKELALMLENFSSMRGGRRRRRYNKGACAQAVQCGSRRTGTMNLARYDTTEKSSPIRELSQRSNEHYKGTRALANARLLYASLRRTDAVCVDTRSSGGLLLRQTSSLLTWLGPLIPLMMRGGHMCGALAPYPDLTQHQSNHMRR</sequence>
<gene>
    <name evidence="2" type="ORF">TVY486_1111410</name>
</gene>
<accession>G0UCU7</accession>